<evidence type="ECO:0000256" key="3">
    <source>
        <dbReference type="ARBA" id="ARBA00022729"/>
    </source>
</evidence>
<dbReference type="eggNOG" id="COG0760">
    <property type="taxonomic scope" value="Bacteria"/>
</dbReference>
<dbReference type="EMBL" id="CP001999">
    <property type="protein sequence ID" value="ADG93520.1"/>
    <property type="molecule type" value="Genomic_DNA"/>
</dbReference>
<evidence type="ECO:0000256" key="5">
    <source>
        <dbReference type="ARBA" id="ARBA00023235"/>
    </source>
</evidence>
<keyword evidence="10" id="KW-1185">Reference proteome</keyword>
<dbReference type="PROSITE" id="PS50198">
    <property type="entry name" value="PPIC_PPIASE_2"/>
    <property type="match status" value="1"/>
</dbReference>
<dbReference type="Gene3D" id="1.10.4030.10">
    <property type="entry name" value="Porin chaperone SurA, peptide-binding domain"/>
    <property type="match status" value="1"/>
</dbReference>
<dbReference type="Gene3D" id="3.10.50.40">
    <property type="match status" value="1"/>
</dbReference>
<reference evidence="9 10" key="1">
    <citation type="journal article" date="2010" name="Stand. Genomic Sci.">
        <title>Complete genome sequence of Arcobacter nitrofigilis type strain (CI).</title>
        <authorList>
            <person name="Pati A."/>
            <person name="Gronow S."/>
            <person name="Lapidus A."/>
            <person name="Copeland A."/>
            <person name="Glavina Del Rio T."/>
            <person name="Nolan M."/>
            <person name="Lucas S."/>
            <person name="Tice H."/>
            <person name="Cheng J.F."/>
            <person name="Han C."/>
            <person name="Chertkov O."/>
            <person name="Bruce D."/>
            <person name="Tapia R."/>
            <person name="Goodwin L."/>
            <person name="Pitluck S."/>
            <person name="Liolios K."/>
            <person name="Ivanova N."/>
            <person name="Mavromatis K."/>
            <person name="Chen A."/>
            <person name="Palaniappan K."/>
            <person name="Land M."/>
            <person name="Hauser L."/>
            <person name="Chang Y.J."/>
            <person name="Jeffries C.D."/>
            <person name="Detter J.C."/>
            <person name="Rohde M."/>
            <person name="Goker M."/>
            <person name="Bristow J."/>
            <person name="Eisen J.A."/>
            <person name="Markowitz V."/>
            <person name="Hugenholtz P."/>
            <person name="Klenk H.P."/>
            <person name="Kyrpides N.C."/>
        </authorList>
    </citation>
    <scope>NUCLEOTIDE SEQUENCE [LARGE SCALE GENOMIC DNA]</scope>
    <source>
        <strain evidence="10">ATCC 33309 / DSM 7299 / CCUG 15893 / LMG 7604 / NCTC 12251 / CI</strain>
    </source>
</reference>
<dbReference type="PANTHER" id="PTHR47245">
    <property type="entry name" value="PEPTIDYLPROLYL ISOMERASE"/>
    <property type="match status" value="1"/>
</dbReference>
<dbReference type="InterPro" id="IPR046357">
    <property type="entry name" value="PPIase_dom_sf"/>
</dbReference>
<keyword evidence="5 6" id="KW-0413">Isomerase</keyword>
<evidence type="ECO:0000256" key="1">
    <source>
        <dbReference type="ARBA" id="ARBA00000971"/>
    </source>
</evidence>
<comment type="catalytic activity">
    <reaction evidence="1">
        <text>[protein]-peptidylproline (omega=180) = [protein]-peptidylproline (omega=0)</text>
        <dbReference type="Rhea" id="RHEA:16237"/>
        <dbReference type="Rhea" id="RHEA-COMP:10747"/>
        <dbReference type="Rhea" id="RHEA-COMP:10748"/>
        <dbReference type="ChEBI" id="CHEBI:83833"/>
        <dbReference type="ChEBI" id="CHEBI:83834"/>
        <dbReference type="EC" id="5.2.1.8"/>
    </reaction>
</comment>
<evidence type="ECO:0000256" key="7">
    <source>
        <dbReference type="SAM" id="SignalP"/>
    </source>
</evidence>
<organism evidence="9 10">
    <name type="scientific">Arcobacter nitrofigilis (strain ATCC 33309 / DSM 7299 / CCUG 15893 / LMG 7604 / NCTC 12251 / CI)</name>
    <name type="common">Campylobacter nitrofigilis</name>
    <dbReference type="NCBI Taxonomy" id="572480"/>
    <lineage>
        <taxon>Bacteria</taxon>
        <taxon>Pseudomonadati</taxon>
        <taxon>Campylobacterota</taxon>
        <taxon>Epsilonproteobacteria</taxon>
        <taxon>Campylobacterales</taxon>
        <taxon>Arcobacteraceae</taxon>
        <taxon>Arcobacter</taxon>
    </lineage>
</organism>
<dbReference type="EC" id="5.2.1.8" evidence="2"/>
<name>D5V1T6_ARCNC</name>
<protein>
    <recommendedName>
        <fullName evidence="2">peptidylprolyl isomerase</fullName>
        <ecNumber evidence="2">5.2.1.8</ecNumber>
    </recommendedName>
</protein>
<dbReference type="Proteomes" id="UP000000939">
    <property type="component" value="Chromosome"/>
</dbReference>
<feature type="domain" description="PpiC" evidence="8">
    <location>
        <begin position="158"/>
        <end position="252"/>
    </location>
</feature>
<dbReference type="RefSeq" id="WP_013135665.1">
    <property type="nucleotide sequence ID" value="NC_014166.1"/>
</dbReference>
<dbReference type="GO" id="GO:0003755">
    <property type="term" value="F:peptidyl-prolyl cis-trans isomerase activity"/>
    <property type="evidence" value="ECO:0007669"/>
    <property type="project" value="UniProtKB-KW"/>
</dbReference>
<dbReference type="InterPro" id="IPR027304">
    <property type="entry name" value="Trigger_fact/SurA_dom_sf"/>
</dbReference>
<evidence type="ECO:0000256" key="6">
    <source>
        <dbReference type="PROSITE-ProRule" id="PRU00278"/>
    </source>
</evidence>
<evidence type="ECO:0000256" key="4">
    <source>
        <dbReference type="ARBA" id="ARBA00023110"/>
    </source>
</evidence>
<evidence type="ECO:0000256" key="2">
    <source>
        <dbReference type="ARBA" id="ARBA00013194"/>
    </source>
</evidence>
<dbReference type="KEGG" id="ant:Arnit_1866"/>
<dbReference type="SUPFAM" id="SSF54534">
    <property type="entry name" value="FKBP-like"/>
    <property type="match status" value="1"/>
</dbReference>
<proteinExistence type="predicted"/>
<dbReference type="PANTHER" id="PTHR47245:SF1">
    <property type="entry name" value="FOLDASE PROTEIN PRSA"/>
    <property type="match status" value="1"/>
</dbReference>
<feature type="signal peptide" evidence="7">
    <location>
        <begin position="1"/>
        <end position="20"/>
    </location>
</feature>
<keyword evidence="3 7" id="KW-0732">Signal</keyword>
<dbReference type="OrthoDB" id="5349006at2"/>
<evidence type="ECO:0000259" key="8">
    <source>
        <dbReference type="PROSITE" id="PS50198"/>
    </source>
</evidence>
<gene>
    <name evidence="9" type="ordered locus">Arnit_1866</name>
</gene>
<dbReference type="InterPro" id="IPR000297">
    <property type="entry name" value="PPIase_PpiC"/>
</dbReference>
<evidence type="ECO:0000313" key="9">
    <source>
        <dbReference type="EMBL" id="ADG93520.1"/>
    </source>
</evidence>
<evidence type="ECO:0000313" key="10">
    <source>
        <dbReference type="Proteomes" id="UP000000939"/>
    </source>
</evidence>
<dbReference type="InterPro" id="IPR050245">
    <property type="entry name" value="PrsA_foldase"/>
</dbReference>
<dbReference type="AlphaFoldDB" id="D5V1T6"/>
<accession>D5V1T6</accession>
<feature type="chain" id="PRO_5007913212" description="peptidylprolyl isomerase" evidence="7">
    <location>
        <begin position="21"/>
        <end position="297"/>
    </location>
</feature>
<dbReference type="STRING" id="572480.Arnit_1866"/>
<keyword evidence="4 6" id="KW-0697">Rotamase</keyword>
<dbReference type="Pfam" id="PF13145">
    <property type="entry name" value="Rotamase_2"/>
    <property type="match status" value="1"/>
</dbReference>
<sequence length="297" mass="34089" precursor="true">MKKLVYTLSIVVSLFSSTYASDILAVVNGGNVTSEVAPNNFKTLDNQIQKNILNKLIEKRLVSDYALKTDIVKSEEYKKVLKHILKMSDENDNKEGNENLADIVKQKSIKGYTQEQLNSKKGLLAFDFLLTQKAEQLLPSDKELEKYYNDRRYKYDTPAQIELLSIVVEKLSLAKEIIKKLQNAKDILQEFSILAKKYSLAPTAKNSGYFGKIPLSVLNSELSPILKDKKRGFFTNKPIKTEFGYEIFYILNDIPEYNSTFEGVKDKVKEEYVKKTVKTWAINKIKELKEKAVIKIY</sequence>
<dbReference type="HOGENOM" id="CLU_935806_0_0_7"/>
<dbReference type="SUPFAM" id="SSF109998">
    <property type="entry name" value="Triger factor/SurA peptide-binding domain-like"/>
    <property type="match status" value="1"/>
</dbReference>